<dbReference type="GO" id="GO:0005524">
    <property type="term" value="F:ATP binding"/>
    <property type="evidence" value="ECO:0007669"/>
    <property type="project" value="UniProtKB-KW"/>
</dbReference>
<keyword evidence="7" id="KW-1185">Reference proteome</keyword>
<keyword evidence="4" id="KW-0067">ATP-binding</keyword>
<evidence type="ECO:0000313" key="6">
    <source>
        <dbReference type="EMBL" id="KAF4611782.1"/>
    </source>
</evidence>
<dbReference type="InterPro" id="IPR011009">
    <property type="entry name" value="Kinase-like_dom_sf"/>
</dbReference>
<protein>
    <recommendedName>
        <fullName evidence="5">ABC1 atypical kinase-like domain-containing protein</fullName>
    </recommendedName>
</protein>
<dbReference type="EMBL" id="JAACJL010000057">
    <property type="protein sequence ID" value="KAF4611782.1"/>
    <property type="molecule type" value="Genomic_DNA"/>
</dbReference>
<dbReference type="CDD" id="cd13970">
    <property type="entry name" value="ABC1_ADCK3"/>
    <property type="match status" value="1"/>
</dbReference>
<keyword evidence="2" id="KW-0808">Transferase</keyword>
<gene>
    <name evidence="6" type="ORF">D9613_004008</name>
</gene>
<dbReference type="PANTHER" id="PTHR43851:SF3">
    <property type="entry name" value="COENZYME Q8"/>
    <property type="match status" value="1"/>
</dbReference>
<dbReference type="InterPro" id="IPR004147">
    <property type="entry name" value="ABC1_dom"/>
</dbReference>
<proteinExistence type="inferred from homology"/>
<comment type="caution">
    <text evidence="6">The sequence shown here is derived from an EMBL/GenBank/DDBJ whole genome shotgun (WGS) entry which is preliminary data.</text>
</comment>
<dbReference type="InterPro" id="IPR051409">
    <property type="entry name" value="Atypical_kinase_ADCK"/>
</dbReference>
<reference evidence="6 7" key="1">
    <citation type="submission" date="2019-12" db="EMBL/GenBank/DDBJ databases">
        <authorList>
            <person name="Floudas D."/>
            <person name="Bentzer J."/>
            <person name="Ahren D."/>
            <person name="Johansson T."/>
            <person name="Persson P."/>
            <person name="Tunlid A."/>
        </authorList>
    </citation>
    <scope>NUCLEOTIDE SEQUENCE [LARGE SCALE GENOMIC DNA]</scope>
    <source>
        <strain evidence="6 7">CBS 102.39</strain>
    </source>
</reference>
<evidence type="ECO:0000256" key="3">
    <source>
        <dbReference type="ARBA" id="ARBA00022741"/>
    </source>
</evidence>
<dbReference type="Pfam" id="PF03109">
    <property type="entry name" value="ABC1"/>
    <property type="match status" value="2"/>
</dbReference>
<evidence type="ECO:0000256" key="4">
    <source>
        <dbReference type="ARBA" id="ARBA00022840"/>
    </source>
</evidence>
<dbReference type="Proteomes" id="UP000521872">
    <property type="component" value="Unassembled WGS sequence"/>
</dbReference>
<dbReference type="InterPro" id="IPR034646">
    <property type="entry name" value="ADCK3_dom"/>
</dbReference>
<organism evidence="6 7">
    <name type="scientific">Agrocybe pediades</name>
    <dbReference type="NCBI Taxonomy" id="84607"/>
    <lineage>
        <taxon>Eukaryota</taxon>
        <taxon>Fungi</taxon>
        <taxon>Dikarya</taxon>
        <taxon>Basidiomycota</taxon>
        <taxon>Agaricomycotina</taxon>
        <taxon>Agaricomycetes</taxon>
        <taxon>Agaricomycetidae</taxon>
        <taxon>Agaricales</taxon>
        <taxon>Agaricineae</taxon>
        <taxon>Strophariaceae</taxon>
        <taxon>Agrocybe</taxon>
    </lineage>
</organism>
<accession>A0A8H4QK10</accession>
<evidence type="ECO:0000256" key="2">
    <source>
        <dbReference type="ARBA" id="ARBA00022679"/>
    </source>
</evidence>
<dbReference type="PANTHER" id="PTHR43851">
    <property type="match status" value="1"/>
</dbReference>
<feature type="domain" description="ABC1 atypical kinase-like" evidence="5">
    <location>
        <begin position="389"/>
        <end position="583"/>
    </location>
</feature>
<dbReference type="GO" id="GO:0006744">
    <property type="term" value="P:ubiquinone biosynthetic process"/>
    <property type="evidence" value="ECO:0007669"/>
    <property type="project" value="TreeGrafter"/>
</dbReference>
<dbReference type="SUPFAM" id="SSF56112">
    <property type="entry name" value="Protein kinase-like (PK-like)"/>
    <property type="match status" value="1"/>
</dbReference>
<keyword evidence="3" id="KW-0547">Nucleotide-binding</keyword>
<feature type="domain" description="ABC1 atypical kinase-like" evidence="5">
    <location>
        <begin position="305"/>
        <end position="364"/>
    </location>
</feature>
<evidence type="ECO:0000256" key="1">
    <source>
        <dbReference type="ARBA" id="ARBA00009670"/>
    </source>
</evidence>
<comment type="similarity">
    <text evidence="1">Belongs to the protein kinase superfamily. ADCK protein kinase family.</text>
</comment>
<dbReference type="AlphaFoldDB" id="A0A8H4QK10"/>
<dbReference type="GO" id="GO:0016740">
    <property type="term" value="F:transferase activity"/>
    <property type="evidence" value="ECO:0007669"/>
    <property type="project" value="UniProtKB-KW"/>
</dbReference>
<name>A0A8H4QK10_9AGAR</name>
<sequence length="696" mass="76072">MPPGPVYNWACVLASTADILANAARYRAGQLGAGAAVVTRTRDVGNPLKRRRVYEEEGAGPTTTATITPDSIPAIANANATYTSPPLPPPEDLLPVPEDQLLRKAVEVSEPSPPPAPIEIKVAEKTVVQAQEPPPTEILPKQGAQQTTKVPILPAEAEPVIDNTPVAPTATTTASPIITTEPTTEPFPPQPVEVAQPASITPYSAPTQRNLQSSKVPTSRIGRLFHYGGLAASLSFGAASEVIRRTTSGSNANGSSTPVMLTEANVKRLVAKLSQMRGAALKLGQFMSIQDTHVLPPEIDAIFRRVQDSAHYMPDWQMEQVLARSLSPDALPSPTNASPIFTTFDRIPFAAASIGQVHLATLRSDLAASYYSSSSSNQNQNQSPNPDLQVAVKIQFPGVLSSLSTDLSYLRLLLTSGLGSVLPKGMFLDKTLDVMKEELKDECDYTREAGFLRDFRKPEWLGGDGRFKVPWVWEGSTRDVLVMERVGGVSVGEITAAGAKEELSQQDRDDIASWILELCLKELFHFRTMQTDPNWTNFLWNKHTRQIELVDFGATRTYTKEFMDGWFALLKAAAEGDREACKEWSLKVGYLTGEEDEIMLDAHITSLSLLATPFKPSTPQPFIFSSDPSTSQWASITQQIRALIPVMLARRKTPPPRETYSLNRKLSGCFLLAARLNARVDTRKVWEKVVGGYQIG</sequence>
<evidence type="ECO:0000259" key="5">
    <source>
        <dbReference type="Pfam" id="PF03109"/>
    </source>
</evidence>
<evidence type="ECO:0000313" key="7">
    <source>
        <dbReference type="Proteomes" id="UP000521872"/>
    </source>
</evidence>